<sequence length="340" mass="36638">MRVALIGCGKVGHRHLQALVHDPLVDLLATVDTDPAKAAAAAVAFDADSFADVDALLAQHRHLDGVILATPSGTHRRLTEQLLNAGLNVLVERPMALDADDARAMVATAKQASRVLAVTHASRLLPSVARALDVFERGQMGEVIEGAVSVCWSRPQSYYQSAPWRGTRRMDGGVLFNQAIAALDVLLQFCGRIDEVFAYAGTVTHEIESEDTAVGVMRADTGGLFTITATTSVHDNDLEERLTLMAKTGTVVFGPTLRQIEHWHVPDEDEDEVRQALNDPTVPPSWKGHLEALEDFRQAVQSGVACRLSADSTVHTIEVVQALMQSAQTGCPVKIGELTS</sequence>
<organism evidence="3 4">
    <name type="scientific">Sulfobacillus acidophilus</name>
    <dbReference type="NCBI Taxonomy" id="53633"/>
    <lineage>
        <taxon>Bacteria</taxon>
        <taxon>Bacillati</taxon>
        <taxon>Bacillota</taxon>
        <taxon>Clostridia</taxon>
        <taxon>Eubacteriales</taxon>
        <taxon>Clostridiales Family XVII. Incertae Sedis</taxon>
        <taxon>Sulfobacillus</taxon>
    </lineage>
</organism>
<dbReference type="PANTHER" id="PTHR43249:SF1">
    <property type="entry name" value="D-GLUCOSIDE 3-DEHYDROGENASE"/>
    <property type="match status" value="1"/>
</dbReference>
<dbReference type="Pfam" id="PF22725">
    <property type="entry name" value="GFO_IDH_MocA_C3"/>
    <property type="match status" value="1"/>
</dbReference>
<feature type="domain" description="GFO/IDH/MocA-like oxidoreductase" evidence="2">
    <location>
        <begin position="130"/>
        <end position="251"/>
    </location>
</feature>
<dbReference type="SUPFAM" id="SSF51735">
    <property type="entry name" value="NAD(P)-binding Rossmann-fold domains"/>
    <property type="match status" value="1"/>
</dbReference>
<name>A0A2T2WLG0_9FIRM</name>
<dbReference type="PANTHER" id="PTHR43249">
    <property type="entry name" value="UDP-N-ACETYL-2-AMINO-2-DEOXY-D-GLUCURONATE OXIDASE"/>
    <property type="match status" value="1"/>
</dbReference>
<evidence type="ECO:0000313" key="3">
    <source>
        <dbReference type="EMBL" id="PSR23072.1"/>
    </source>
</evidence>
<dbReference type="Pfam" id="PF01408">
    <property type="entry name" value="GFO_IDH_MocA"/>
    <property type="match status" value="1"/>
</dbReference>
<dbReference type="Proteomes" id="UP000241848">
    <property type="component" value="Unassembled WGS sequence"/>
</dbReference>
<evidence type="ECO:0000313" key="4">
    <source>
        <dbReference type="Proteomes" id="UP000241848"/>
    </source>
</evidence>
<dbReference type="Gene3D" id="3.40.50.720">
    <property type="entry name" value="NAD(P)-binding Rossmann-like Domain"/>
    <property type="match status" value="1"/>
</dbReference>
<dbReference type="InterPro" id="IPR000683">
    <property type="entry name" value="Gfo/Idh/MocA-like_OxRdtase_N"/>
</dbReference>
<feature type="domain" description="Gfo/Idh/MocA-like oxidoreductase N-terminal" evidence="1">
    <location>
        <begin position="1"/>
        <end position="120"/>
    </location>
</feature>
<dbReference type="GO" id="GO:0000166">
    <property type="term" value="F:nucleotide binding"/>
    <property type="evidence" value="ECO:0007669"/>
    <property type="project" value="InterPro"/>
</dbReference>
<accession>A0A2T2WLG0</accession>
<dbReference type="SUPFAM" id="SSF55347">
    <property type="entry name" value="Glyceraldehyde-3-phosphate dehydrogenase-like, C-terminal domain"/>
    <property type="match status" value="1"/>
</dbReference>
<dbReference type="InterPro" id="IPR036291">
    <property type="entry name" value="NAD(P)-bd_dom_sf"/>
</dbReference>
<dbReference type="AlphaFoldDB" id="A0A2T2WLG0"/>
<proteinExistence type="predicted"/>
<protein>
    <submittedName>
        <fullName evidence="3">Gfo/Idh/MocA family oxidoreductase</fullName>
    </submittedName>
</protein>
<gene>
    <name evidence="3" type="ORF">C7B45_04550</name>
</gene>
<comment type="caution">
    <text evidence="3">The sequence shown here is derived from an EMBL/GenBank/DDBJ whole genome shotgun (WGS) entry which is preliminary data.</text>
</comment>
<dbReference type="InterPro" id="IPR052515">
    <property type="entry name" value="Gfo/Idh/MocA_Oxidoreductase"/>
</dbReference>
<evidence type="ECO:0000259" key="1">
    <source>
        <dbReference type="Pfam" id="PF01408"/>
    </source>
</evidence>
<dbReference type="EMBL" id="PXYV01000009">
    <property type="protein sequence ID" value="PSR23072.1"/>
    <property type="molecule type" value="Genomic_DNA"/>
</dbReference>
<dbReference type="InterPro" id="IPR055170">
    <property type="entry name" value="GFO_IDH_MocA-like_dom"/>
</dbReference>
<reference evidence="3 4" key="1">
    <citation type="journal article" date="2014" name="BMC Genomics">
        <title>Comparison of environmental and isolate Sulfobacillus genomes reveals diverse carbon, sulfur, nitrogen, and hydrogen metabolisms.</title>
        <authorList>
            <person name="Justice N.B."/>
            <person name="Norman A."/>
            <person name="Brown C.T."/>
            <person name="Singh A."/>
            <person name="Thomas B.C."/>
            <person name="Banfield J.F."/>
        </authorList>
    </citation>
    <scope>NUCLEOTIDE SEQUENCE [LARGE SCALE GENOMIC DNA]</scope>
    <source>
        <strain evidence="3">AMDSBA3</strain>
    </source>
</reference>
<dbReference type="Gene3D" id="3.30.360.10">
    <property type="entry name" value="Dihydrodipicolinate Reductase, domain 2"/>
    <property type="match status" value="1"/>
</dbReference>
<evidence type="ECO:0000259" key="2">
    <source>
        <dbReference type="Pfam" id="PF22725"/>
    </source>
</evidence>